<evidence type="ECO:0008006" key="3">
    <source>
        <dbReference type="Google" id="ProtNLM"/>
    </source>
</evidence>
<organism evidence="1 2">
    <name type="scientific">Ovis aries</name>
    <name type="common">Sheep</name>
    <dbReference type="NCBI Taxonomy" id="9940"/>
    <lineage>
        <taxon>Eukaryota</taxon>
        <taxon>Metazoa</taxon>
        <taxon>Chordata</taxon>
        <taxon>Craniata</taxon>
        <taxon>Vertebrata</taxon>
        <taxon>Euteleostomi</taxon>
        <taxon>Mammalia</taxon>
        <taxon>Eutheria</taxon>
        <taxon>Laurasiatheria</taxon>
        <taxon>Artiodactyla</taxon>
        <taxon>Ruminantia</taxon>
        <taxon>Pecora</taxon>
        <taxon>Bovidae</taxon>
        <taxon>Caprinae</taxon>
        <taxon>Ovis</taxon>
    </lineage>
</organism>
<name>A0A835ZIV6_SHEEP</name>
<gene>
    <name evidence="1" type="ORF">JEQ12_012817</name>
</gene>
<evidence type="ECO:0000313" key="2">
    <source>
        <dbReference type="Proteomes" id="UP000664991"/>
    </source>
</evidence>
<dbReference type="Proteomes" id="UP000664991">
    <property type="component" value="Unassembled WGS sequence"/>
</dbReference>
<dbReference type="AlphaFoldDB" id="A0A835ZIV6"/>
<sequence length="119" mass="13915">MQVVMVLLFDEKRRTTLFSIILISSVSGLFFPSQETLSALEYAHRAKNIFNKPEVNRKLTKKALIKVTELFMDSKNEFNQFKSDLQNNTQRHLQETKLQLVEEEYITSPLEDSEKDESD</sequence>
<proteinExistence type="predicted"/>
<comment type="caution">
    <text evidence="1">The sequence shown here is derived from an EMBL/GenBank/DDBJ whole genome shotgun (WGS) entry which is preliminary data.</text>
</comment>
<dbReference type="Gene3D" id="1.20.58.1980">
    <property type="match status" value="1"/>
</dbReference>
<reference evidence="1 2" key="1">
    <citation type="submission" date="2020-12" db="EMBL/GenBank/DDBJ databases">
        <title>De novo assembly of Tibetan sheep genome.</title>
        <authorList>
            <person name="Li X."/>
        </authorList>
    </citation>
    <scope>NUCLEOTIDE SEQUENCE [LARGE SCALE GENOMIC DNA]</scope>
    <source>
        <tissue evidence="1">Heart</tissue>
    </source>
</reference>
<accession>A0A835ZIV6</accession>
<protein>
    <recommendedName>
        <fullName evidence="3">Kinesin motor domain-containing protein</fullName>
    </recommendedName>
</protein>
<dbReference type="InterPro" id="IPR027417">
    <property type="entry name" value="P-loop_NTPase"/>
</dbReference>
<evidence type="ECO:0000313" key="1">
    <source>
        <dbReference type="EMBL" id="KAG5194541.1"/>
    </source>
</evidence>
<dbReference type="SUPFAM" id="SSF52540">
    <property type="entry name" value="P-loop containing nucleoside triphosphate hydrolases"/>
    <property type="match status" value="1"/>
</dbReference>
<dbReference type="EMBL" id="JAEMGP010000025">
    <property type="protein sequence ID" value="KAG5194541.1"/>
    <property type="molecule type" value="Genomic_DNA"/>
</dbReference>